<reference evidence="7" key="1">
    <citation type="journal article" date="2014" name="Genome Biol. Evol.">
        <title>Pangenome evidence for extensive interdomain horizontal transfer affecting lineage core and shell genes in uncultured planktonic thaumarchaeota and euryarchaeota.</title>
        <authorList>
            <person name="Deschamps P."/>
            <person name="Zivanovic Y."/>
            <person name="Moreira D."/>
            <person name="Rodriguez-Valera F."/>
            <person name="Lopez-Garcia P."/>
        </authorList>
    </citation>
    <scope>NUCLEOTIDE SEQUENCE</scope>
</reference>
<dbReference type="InterPro" id="IPR006181">
    <property type="entry name" value="D-amino_acid_oxidase_CS"/>
</dbReference>
<dbReference type="Gene3D" id="3.40.50.720">
    <property type="entry name" value="NAD(P)-binding Rossmann-like Domain"/>
    <property type="match status" value="1"/>
</dbReference>
<gene>
    <name evidence="7" type="primary">DAO</name>
</gene>
<dbReference type="PROSITE" id="PS00677">
    <property type="entry name" value="DAO"/>
    <property type="match status" value="1"/>
</dbReference>
<dbReference type="InterPro" id="IPR023209">
    <property type="entry name" value="DAO"/>
</dbReference>
<dbReference type="PANTHER" id="PTHR11530:SF11">
    <property type="entry name" value="D-ASPARTATE OXIDASE"/>
    <property type="match status" value="1"/>
</dbReference>
<sequence>MRCTVVGAGISGLSCAIRLLESGHEVKVVSDRYSPDTVSDVAAAIWYPFLTAPAHKADGWGRDTYAELERLAKEVPEAGVKMRDGREYLREVVELPSWKDDIAAFRVLESDEIPEGYVFGWEFRAPVIEMPLYMPWLKARAERMGCSFHLETVSDLSKVPGDVVVNCVGLGARELCDDQELVPARGQVIFVEQDPGIGHFDQQPETLTYTIPRSDVTVLGGTAQIGDWGMEIRDEDNDLILGKVEALWPDLDRSKIIGGTVGLRPSRSEVRLEVETIEGTVVVHNYGHGGAGVTLSWGCADEVVDLVSQSA</sequence>
<dbReference type="EC" id="1.4.3.3" evidence="7"/>
<evidence type="ECO:0000256" key="5">
    <source>
        <dbReference type="ARBA" id="ARBA00023002"/>
    </source>
</evidence>
<dbReference type="Pfam" id="PF01266">
    <property type="entry name" value="DAO"/>
    <property type="match status" value="1"/>
</dbReference>
<evidence type="ECO:0000259" key="6">
    <source>
        <dbReference type="Pfam" id="PF01266"/>
    </source>
</evidence>
<keyword evidence="5 7" id="KW-0560">Oxidoreductase</keyword>
<accession>A0A075FLW4</accession>
<comment type="similarity">
    <text evidence="2">Belongs to the DAMOX/DASOX family.</text>
</comment>
<comment type="cofactor">
    <cofactor evidence="1">
        <name>FAD</name>
        <dbReference type="ChEBI" id="CHEBI:57692"/>
    </cofactor>
</comment>
<keyword evidence="4" id="KW-0274">FAD</keyword>
<evidence type="ECO:0000256" key="1">
    <source>
        <dbReference type="ARBA" id="ARBA00001974"/>
    </source>
</evidence>
<dbReference type="PROSITE" id="PS51257">
    <property type="entry name" value="PROKAR_LIPOPROTEIN"/>
    <property type="match status" value="1"/>
</dbReference>
<dbReference type="SUPFAM" id="SSF51971">
    <property type="entry name" value="Nucleotide-binding domain"/>
    <property type="match status" value="1"/>
</dbReference>
<dbReference type="Gene3D" id="3.30.9.10">
    <property type="entry name" value="D-Amino Acid Oxidase, subunit A, domain 2"/>
    <property type="match status" value="1"/>
</dbReference>
<evidence type="ECO:0000256" key="3">
    <source>
        <dbReference type="ARBA" id="ARBA00022630"/>
    </source>
</evidence>
<dbReference type="InterPro" id="IPR006076">
    <property type="entry name" value="FAD-dep_OxRdtase"/>
</dbReference>
<dbReference type="PIRSF" id="PIRSF000189">
    <property type="entry name" value="D-aa_oxidase"/>
    <property type="match status" value="1"/>
</dbReference>
<keyword evidence="3" id="KW-0285">Flavoprotein</keyword>
<dbReference type="GO" id="GO:0005737">
    <property type="term" value="C:cytoplasm"/>
    <property type="evidence" value="ECO:0007669"/>
    <property type="project" value="TreeGrafter"/>
</dbReference>
<dbReference type="EMBL" id="KF900368">
    <property type="protein sequence ID" value="AIE92520.1"/>
    <property type="molecule type" value="Genomic_DNA"/>
</dbReference>
<dbReference type="SUPFAM" id="SSF54373">
    <property type="entry name" value="FAD-linked reductases, C-terminal domain"/>
    <property type="match status" value="1"/>
</dbReference>
<proteinExistence type="inferred from homology"/>
<evidence type="ECO:0000313" key="7">
    <source>
        <dbReference type="EMBL" id="AIE92520.1"/>
    </source>
</evidence>
<evidence type="ECO:0000256" key="4">
    <source>
        <dbReference type="ARBA" id="ARBA00022827"/>
    </source>
</evidence>
<dbReference type="GO" id="GO:0071949">
    <property type="term" value="F:FAD binding"/>
    <property type="evidence" value="ECO:0007669"/>
    <property type="project" value="InterPro"/>
</dbReference>
<protein>
    <submittedName>
        <fullName evidence="7">D-amino-acid oxidase (DAO)</fullName>
        <ecNumber evidence="7">1.4.3.3</ecNumber>
    </submittedName>
</protein>
<dbReference type="AlphaFoldDB" id="A0A075FLW4"/>
<evidence type="ECO:0000256" key="2">
    <source>
        <dbReference type="ARBA" id="ARBA00006730"/>
    </source>
</evidence>
<organism evidence="7">
    <name type="scientific">uncultured marine group II/III euryarchaeote AD1000_24_C10</name>
    <dbReference type="NCBI Taxonomy" id="1457741"/>
    <lineage>
        <taxon>Archaea</taxon>
        <taxon>Methanobacteriati</taxon>
        <taxon>Methanobacteriota</taxon>
        <taxon>environmental samples</taxon>
    </lineage>
</organism>
<dbReference type="GO" id="GO:0003884">
    <property type="term" value="F:D-amino-acid oxidase activity"/>
    <property type="evidence" value="ECO:0007669"/>
    <property type="project" value="UniProtKB-EC"/>
</dbReference>
<dbReference type="GO" id="GO:0019478">
    <property type="term" value="P:D-amino acid catabolic process"/>
    <property type="evidence" value="ECO:0007669"/>
    <property type="project" value="TreeGrafter"/>
</dbReference>
<feature type="domain" description="FAD dependent oxidoreductase" evidence="6">
    <location>
        <begin position="4"/>
        <end position="306"/>
    </location>
</feature>
<dbReference type="PANTHER" id="PTHR11530">
    <property type="entry name" value="D-AMINO ACID OXIDASE"/>
    <property type="match status" value="1"/>
</dbReference>
<name>A0A075FLW4_9EURY</name>